<reference evidence="3" key="2">
    <citation type="submission" date="2018-05" db="EMBL/GenBank/DDBJ databases">
        <authorList>
            <person name="Lanie J.A."/>
            <person name="Ng W.-L."/>
            <person name="Kazmierczak K.M."/>
            <person name="Andrzejewski T.M."/>
            <person name="Davidsen T.M."/>
            <person name="Wayne K.J."/>
            <person name="Tettelin H."/>
            <person name="Glass J.I."/>
            <person name="Rusch D."/>
            <person name="Podicherti R."/>
            <person name="Tsui H.-C.T."/>
            <person name="Winkler M.E."/>
        </authorList>
    </citation>
    <scope>NUCLEOTIDE SEQUENCE [LARGE SCALE GENOMIC DNA]</scope>
    <source>
        <strain evidence="3">ZY111</strain>
    </source>
</reference>
<keyword evidence="2" id="KW-0732">Signal</keyword>
<feature type="signal peptide" evidence="2">
    <location>
        <begin position="1"/>
        <end position="18"/>
    </location>
</feature>
<evidence type="ECO:0000256" key="2">
    <source>
        <dbReference type="SAM" id="SignalP"/>
    </source>
</evidence>
<keyword evidence="4" id="KW-1185">Reference proteome</keyword>
<dbReference type="RefSeq" id="WP_109353003.1">
    <property type="nucleotide sequence ID" value="NZ_QFRI01000002.1"/>
</dbReference>
<reference evidence="3" key="1">
    <citation type="submission" date="2018-05" db="EMBL/GenBank/DDBJ databases">
        <title>Algibacter marinivivus sp. nov., isolated from sample around a algae.</title>
        <authorList>
            <person name="Zhong X."/>
        </authorList>
    </citation>
    <scope>NUCLEOTIDE SEQUENCE [LARGE SCALE GENOMIC DNA]</scope>
    <source>
        <strain evidence="3">ZY111</strain>
    </source>
</reference>
<evidence type="ECO:0000256" key="1">
    <source>
        <dbReference type="SAM" id="MobiDB-lite"/>
    </source>
</evidence>
<name>A0A2U2X4D5_9FLAO</name>
<dbReference type="EMBL" id="QFRI01000002">
    <property type="protein sequence ID" value="PWH82648.1"/>
    <property type="molecule type" value="Genomic_DNA"/>
</dbReference>
<gene>
    <name evidence="3" type="ORF">DIS18_10445</name>
</gene>
<dbReference type="AlphaFoldDB" id="A0A2U2X4D5"/>
<sequence>MRKLFFVFLVLVFVPLNSCDDGDIIDFELDFENTFQVCSGETSTGQSTLVFYKTKNDPSESISVQVNGLNLEDIFEVDENGEYENTTSISSSAPLNYRTYSNTTLPDNLFCNVVPNSEVNIKNDDVSTSGQVIITTVLVEDDNDDITADLEDRNGNGDLTDDDTDGDGLPNYIDADDDGDNILTKDEDPDPNGDGDLSDALDTDGDGTPDYLDADDDGDGIDTRDEENDSQDQNPANDITISEFGPDYLNKDVANLGAPAAVAYRDHTITETYTVTLNVTNFDLTLISLDIYDFGTLDDSSTSTTRTETPDFP</sequence>
<accession>A0A2U2X4D5</accession>
<feature type="region of interest" description="Disordered" evidence="1">
    <location>
        <begin position="146"/>
        <end position="238"/>
    </location>
</feature>
<evidence type="ECO:0000313" key="3">
    <source>
        <dbReference type="EMBL" id="PWH82648.1"/>
    </source>
</evidence>
<organism evidence="3 4">
    <name type="scientific">Algibacter marinivivus</name>
    <dbReference type="NCBI Taxonomy" id="2100723"/>
    <lineage>
        <taxon>Bacteria</taxon>
        <taxon>Pseudomonadati</taxon>
        <taxon>Bacteroidota</taxon>
        <taxon>Flavobacteriia</taxon>
        <taxon>Flavobacteriales</taxon>
        <taxon>Flavobacteriaceae</taxon>
        <taxon>Algibacter</taxon>
    </lineage>
</organism>
<proteinExistence type="predicted"/>
<evidence type="ECO:0000313" key="4">
    <source>
        <dbReference type="Proteomes" id="UP000245375"/>
    </source>
</evidence>
<dbReference type="OrthoDB" id="1159446at2"/>
<protein>
    <recommendedName>
        <fullName evidence="5">Thrombospondin type 3 repeat-containing protein</fullName>
    </recommendedName>
</protein>
<feature type="chain" id="PRO_5015680610" description="Thrombospondin type 3 repeat-containing protein" evidence="2">
    <location>
        <begin position="19"/>
        <end position="313"/>
    </location>
</feature>
<dbReference type="Proteomes" id="UP000245375">
    <property type="component" value="Unassembled WGS sequence"/>
</dbReference>
<feature type="compositionally biased region" description="Acidic residues" evidence="1">
    <location>
        <begin position="187"/>
        <end position="230"/>
    </location>
</feature>
<evidence type="ECO:0008006" key="5">
    <source>
        <dbReference type="Google" id="ProtNLM"/>
    </source>
</evidence>
<comment type="caution">
    <text evidence="3">The sequence shown here is derived from an EMBL/GenBank/DDBJ whole genome shotgun (WGS) entry which is preliminary data.</text>
</comment>